<evidence type="ECO:0000256" key="2">
    <source>
        <dbReference type="SAM" id="Phobius"/>
    </source>
</evidence>
<accession>A0ABM8IYA0</accession>
<evidence type="ECO:0000313" key="3">
    <source>
        <dbReference type="EMBL" id="BES81143.1"/>
    </source>
</evidence>
<organism evidence="3 4">
    <name type="scientific">Pyrodictium abyssi</name>
    <dbReference type="NCBI Taxonomy" id="54256"/>
    <lineage>
        <taxon>Archaea</taxon>
        <taxon>Thermoproteota</taxon>
        <taxon>Thermoprotei</taxon>
        <taxon>Desulfurococcales</taxon>
        <taxon>Pyrodictiaceae</taxon>
        <taxon>Pyrodictium</taxon>
    </lineage>
</organism>
<dbReference type="InterPro" id="IPR015943">
    <property type="entry name" value="WD40/YVTN_repeat-like_dom_sf"/>
</dbReference>
<feature type="compositionally biased region" description="Low complexity" evidence="1">
    <location>
        <begin position="553"/>
        <end position="579"/>
    </location>
</feature>
<dbReference type="SUPFAM" id="SSF50998">
    <property type="entry name" value="Quinoprotein alcohol dehydrogenase-like"/>
    <property type="match status" value="1"/>
</dbReference>
<reference evidence="3 4" key="1">
    <citation type="submission" date="2023-09" db="EMBL/GenBank/DDBJ databases">
        <title>Pyrofollis japonicus gen. nov. sp. nov., a novel member of the family Pyrodictiaceae isolated from the Iheya North hydrothermal field.</title>
        <authorList>
            <person name="Miyazaki U."/>
            <person name="Sanari M."/>
            <person name="Tame A."/>
            <person name="Kitajima M."/>
            <person name="Okamoto A."/>
            <person name="Sawayama S."/>
            <person name="Miyazaki J."/>
            <person name="Takai K."/>
            <person name="Nakagawa S."/>
        </authorList>
    </citation>
    <scope>NUCLEOTIDE SEQUENCE [LARGE SCALE GENOMIC DNA]</scope>
    <source>
        <strain evidence="3 4">AV2</strain>
    </source>
</reference>
<keyword evidence="2" id="KW-0472">Membrane</keyword>
<keyword evidence="2" id="KW-0812">Transmembrane</keyword>
<keyword evidence="4" id="KW-1185">Reference proteome</keyword>
<keyword evidence="2" id="KW-1133">Transmembrane helix</keyword>
<evidence type="ECO:0000256" key="1">
    <source>
        <dbReference type="SAM" id="MobiDB-lite"/>
    </source>
</evidence>
<sequence length="617" mass="65398">MLPVLSSTVLAEDGKAAGQEGELVVGELKPLWNLALDYGVTRLVWSESGKYLLIGTVGGAMLVDPDGGKKWGLAIGEPVYDAAFSPDDRLVAVVAGQIWHYVYVLDTTSGKEVTRTSSLQGDLVSTGWATSRFLVAGESREARLYVYEWMKGVTGAMELRQVDKITLAGSDGKPYEGVVEIIQVPDTERVLVGTRDGHVAMVSIIAGKPVWTTVDLGDELVDLALGREVAAAAVVDRGQGVTKLYLISVRDGTVLSFYNLDTMVTSIAVVGSYLIAADTNGNLYLFQYSRGSLALFGITRVTLASITDMAVSPDGSQLVIGTEKGFVMAFSAADLIYTQLAKAVSGIGSIYTRVEISMDGKPIASFRTTIDVPSIMSLNIGRYDIAFEATLEYTKVPCNVVLEVNVIDLKDVDSNTTIATIVLDEPLEITCHGIAYGALKSNVSIRGRATLGLSEKGCLELLGDQDRTLVRLRAVPYISIYYGGQEGRTTSEIRVDNLVAAGVVIAKFFKPEQKVVTPVLVKTVTVTREVTVTETLEKTRTVTVAGECNATAPASAAGTRTAASAGAPATATQPAAGTAEGPRLGSRPAMAALVIALIAVGGLMLLSRQGGVRRKKK</sequence>
<dbReference type="EMBL" id="AP028907">
    <property type="protein sequence ID" value="BES81143.1"/>
    <property type="molecule type" value="Genomic_DNA"/>
</dbReference>
<feature type="region of interest" description="Disordered" evidence="1">
    <location>
        <begin position="553"/>
        <end position="583"/>
    </location>
</feature>
<feature type="transmembrane region" description="Helical" evidence="2">
    <location>
        <begin position="589"/>
        <end position="607"/>
    </location>
</feature>
<dbReference type="Gene3D" id="2.130.10.10">
    <property type="entry name" value="YVTN repeat-like/Quinoprotein amine dehydrogenase"/>
    <property type="match status" value="2"/>
</dbReference>
<gene>
    <name evidence="3" type="ORF">PABY_07100</name>
</gene>
<evidence type="ECO:0008006" key="5">
    <source>
        <dbReference type="Google" id="ProtNLM"/>
    </source>
</evidence>
<proteinExistence type="predicted"/>
<name>A0ABM8IYA0_9CREN</name>
<dbReference type="InterPro" id="IPR011047">
    <property type="entry name" value="Quinoprotein_ADH-like_sf"/>
</dbReference>
<protein>
    <recommendedName>
        <fullName evidence="5">WD40 repeat domain-containing protein</fullName>
    </recommendedName>
</protein>
<dbReference type="Proteomes" id="UP001341135">
    <property type="component" value="Chromosome"/>
</dbReference>
<evidence type="ECO:0000313" key="4">
    <source>
        <dbReference type="Proteomes" id="UP001341135"/>
    </source>
</evidence>